<evidence type="ECO:0000256" key="3">
    <source>
        <dbReference type="ARBA" id="ARBA00022833"/>
    </source>
</evidence>
<keyword evidence="3" id="KW-0862">Zinc</keyword>
<dbReference type="GO" id="GO:0045944">
    <property type="term" value="P:positive regulation of transcription by RNA polymerase II"/>
    <property type="evidence" value="ECO:0007669"/>
    <property type="project" value="TreeGrafter"/>
</dbReference>
<dbReference type="InterPro" id="IPR035500">
    <property type="entry name" value="NHR-like_dom_sf"/>
</dbReference>
<comment type="caution">
    <text evidence="10">The sequence shown here is derived from an EMBL/GenBank/DDBJ whole genome shotgun (WGS) entry which is preliminary data.</text>
</comment>
<dbReference type="PANTHER" id="PTHR24082:SF507">
    <property type="entry name" value="BILE ACID RECEPTOR-RELATED"/>
    <property type="match status" value="1"/>
</dbReference>
<protein>
    <recommendedName>
        <fullName evidence="9">Nuclear receptor domain-containing protein</fullName>
    </recommendedName>
</protein>
<organism evidence="10 11">
    <name type="scientific">Hypsibius exemplaris</name>
    <name type="common">Freshwater tardigrade</name>
    <dbReference type="NCBI Taxonomy" id="2072580"/>
    <lineage>
        <taxon>Eukaryota</taxon>
        <taxon>Metazoa</taxon>
        <taxon>Ecdysozoa</taxon>
        <taxon>Tardigrada</taxon>
        <taxon>Eutardigrada</taxon>
        <taxon>Parachela</taxon>
        <taxon>Hypsibioidea</taxon>
        <taxon>Hypsibiidae</taxon>
        <taxon>Hypsibius</taxon>
    </lineage>
</organism>
<dbReference type="InterPro" id="IPR050234">
    <property type="entry name" value="Nuclear_hormone_rcpt_NR1"/>
</dbReference>
<proteinExistence type="predicted"/>
<evidence type="ECO:0000313" key="11">
    <source>
        <dbReference type="Proteomes" id="UP000192578"/>
    </source>
</evidence>
<dbReference type="GO" id="GO:0000122">
    <property type="term" value="P:negative regulation of transcription by RNA polymerase II"/>
    <property type="evidence" value="ECO:0007669"/>
    <property type="project" value="TreeGrafter"/>
</dbReference>
<evidence type="ECO:0000313" key="10">
    <source>
        <dbReference type="EMBL" id="OWA54960.1"/>
    </source>
</evidence>
<dbReference type="EMBL" id="MTYJ01000493">
    <property type="protein sequence ID" value="OWA54960.1"/>
    <property type="molecule type" value="Genomic_DNA"/>
</dbReference>
<evidence type="ECO:0000256" key="6">
    <source>
        <dbReference type="ARBA" id="ARBA00023163"/>
    </source>
</evidence>
<accession>A0A9X6NIS6</accession>
<keyword evidence="11" id="KW-1185">Reference proteome</keyword>
<gene>
    <name evidence="10" type="ORF">BV898_19347</name>
</gene>
<dbReference type="Proteomes" id="UP000192578">
    <property type="component" value="Unassembled WGS sequence"/>
</dbReference>
<dbReference type="SMART" id="SM00399">
    <property type="entry name" value="ZnF_C4"/>
    <property type="match status" value="1"/>
</dbReference>
<dbReference type="Gene3D" id="3.30.50.10">
    <property type="entry name" value="Erythroid Transcription Factor GATA-1, subunit A"/>
    <property type="match status" value="1"/>
</dbReference>
<dbReference type="InterPro" id="IPR013088">
    <property type="entry name" value="Znf_NHR/GATA"/>
</dbReference>
<evidence type="ECO:0000256" key="5">
    <source>
        <dbReference type="ARBA" id="ARBA00023125"/>
    </source>
</evidence>
<keyword evidence="2" id="KW-0863">Zinc-finger</keyword>
<feature type="domain" description="Nuclear receptor" evidence="9">
    <location>
        <begin position="1"/>
        <end position="68"/>
    </location>
</feature>
<dbReference type="SUPFAM" id="SSF57716">
    <property type="entry name" value="Glucocorticoid receptor-like (DNA-binding domain)"/>
    <property type="match status" value="1"/>
</dbReference>
<dbReference type="Gene3D" id="1.10.565.10">
    <property type="entry name" value="Retinoid X Receptor"/>
    <property type="match status" value="1"/>
</dbReference>
<evidence type="ECO:0000259" key="9">
    <source>
        <dbReference type="PROSITE" id="PS51030"/>
    </source>
</evidence>
<keyword evidence="4" id="KW-0805">Transcription regulation</keyword>
<evidence type="ECO:0000256" key="1">
    <source>
        <dbReference type="ARBA" id="ARBA00022723"/>
    </source>
</evidence>
<keyword evidence="7" id="KW-0675">Receptor</keyword>
<dbReference type="OrthoDB" id="6159439at2759"/>
<keyword evidence="5" id="KW-0238">DNA-binding</keyword>
<evidence type="ECO:0000256" key="2">
    <source>
        <dbReference type="ARBA" id="ARBA00022771"/>
    </source>
</evidence>
<keyword evidence="8" id="KW-0539">Nucleus</keyword>
<evidence type="ECO:0000256" key="4">
    <source>
        <dbReference type="ARBA" id="ARBA00023015"/>
    </source>
</evidence>
<keyword evidence="6" id="KW-0804">Transcription</keyword>
<dbReference type="InterPro" id="IPR001628">
    <property type="entry name" value="Znf_hrmn_rcpt"/>
</dbReference>
<dbReference type="GO" id="GO:0030154">
    <property type="term" value="P:cell differentiation"/>
    <property type="evidence" value="ECO:0007669"/>
    <property type="project" value="TreeGrafter"/>
</dbReference>
<dbReference type="AlphaFoldDB" id="A0A9X6NIS6"/>
<sequence length="338" mass="39040">MRQTTGTHFSVSTCEGCKAFFRRTIENGRLYVCKFNNNCVIARVNACCRACRYRKCLDVGMKITWTRTRRRQLQQSANQRYSNESGSSPPRRFETNQVIPCNIFGEDSSDLIRHESRMNRDVRGRLFILKVLELTTDVVFGGLNTHSSEWHGTASSSSWVAESTLEVCHDLHMVFPERNEVFAAMLPGISALDCAEKRSLTTDWKWTIFWLMRNVDRTLSFGLEFTEDSSETFTRVIGFVYNFCKELNNIGLTKTEKCLLLAIAMLESNSPSQGISNLQSLHHHYLTVLMEALKQRCSDQRHLFSVIQNVVRFFSSLKDVDLIHRQYSRDLAQLWVIF</sequence>
<dbReference type="PRINTS" id="PR00047">
    <property type="entry name" value="STROIDFINGER"/>
</dbReference>
<dbReference type="PROSITE" id="PS51030">
    <property type="entry name" value="NUCLEAR_REC_DBD_2"/>
    <property type="match status" value="1"/>
</dbReference>
<reference evidence="11" key="1">
    <citation type="submission" date="2017-01" db="EMBL/GenBank/DDBJ databases">
        <title>Comparative genomics of anhydrobiosis in the tardigrade Hypsibius dujardini.</title>
        <authorList>
            <person name="Yoshida Y."/>
            <person name="Koutsovoulos G."/>
            <person name="Laetsch D."/>
            <person name="Stevens L."/>
            <person name="Kumar S."/>
            <person name="Horikawa D."/>
            <person name="Ishino K."/>
            <person name="Komine S."/>
            <person name="Tomita M."/>
            <person name="Blaxter M."/>
            <person name="Arakawa K."/>
        </authorList>
    </citation>
    <scope>NUCLEOTIDE SEQUENCE [LARGE SCALE GENOMIC DNA]</scope>
    <source>
        <strain evidence="11">Z151</strain>
    </source>
</reference>
<dbReference type="SUPFAM" id="SSF48508">
    <property type="entry name" value="Nuclear receptor ligand-binding domain"/>
    <property type="match status" value="1"/>
</dbReference>
<dbReference type="PANTHER" id="PTHR24082">
    <property type="entry name" value="NUCLEAR HORMONE RECEPTOR"/>
    <property type="match status" value="1"/>
</dbReference>
<name>A0A9X6NIS6_HYPEX</name>
<dbReference type="Pfam" id="PF00105">
    <property type="entry name" value="zf-C4"/>
    <property type="match status" value="1"/>
</dbReference>
<evidence type="ECO:0000256" key="7">
    <source>
        <dbReference type="ARBA" id="ARBA00023170"/>
    </source>
</evidence>
<dbReference type="GO" id="GO:0008270">
    <property type="term" value="F:zinc ion binding"/>
    <property type="evidence" value="ECO:0007669"/>
    <property type="project" value="UniProtKB-KW"/>
</dbReference>
<dbReference type="GO" id="GO:0004879">
    <property type="term" value="F:nuclear receptor activity"/>
    <property type="evidence" value="ECO:0007669"/>
    <property type="project" value="TreeGrafter"/>
</dbReference>
<dbReference type="GO" id="GO:0000978">
    <property type="term" value="F:RNA polymerase II cis-regulatory region sequence-specific DNA binding"/>
    <property type="evidence" value="ECO:0007669"/>
    <property type="project" value="TreeGrafter"/>
</dbReference>
<evidence type="ECO:0000256" key="8">
    <source>
        <dbReference type="ARBA" id="ARBA00023242"/>
    </source>
</evidence>
<keyword evidence="1" id="KW-0479">Metal-binding</keyword>